<dbReference type="OrthoDB" id="1856718at2759"/>
<evidence type="ECO:0000313" key="2">
    <source>
        <dbReference type="Proteomes" id="UP000233551"/>
    </source>
</evidence>
<accession>A0A2I0KQA6</accession>
<evidence type="ECO:0000313" key="1">
    <source>
        <dbReference type="EMBL" id="PKI69986.1"/>
    </source>
</evidence>
<dbReference type="PANTHER" id="PTHR21193">
    <property type="entry name" value="OXIDOREDUCTASE-LIKE DOMAIN-CONTAINING PROTEIN 1"/>
    <property type="match status" value="1"/>
</dbReference>
<comment type="caution">
    <text evidence="1">The sequence shown here is derived from an EMBL/GenBank/DDBJ whole genome shotgun (WGS) entry which is preliminary data.</text>
</comment>
<protein>
    <submittedName>
        <fullName evidence="1">Uncharacterized protein</fullName>
    </submittedName>
</protein>
<dbReference type="Proteomes" id="UP000233551">
    <property type="component" value="Unassembled WGS sequence"/>
</dbReference>
<sequence length="145" mass="15515">METAQRHIPHLLQPTNHRRPQNRPKNVLTTAGPSMARVGGGLALKGRSLASVSSIIARRRIQDPNIPFCATGSRSADPNVEEAGNKGDGGAEDAATADAVTLPPPPERPLPGDCCGSGCVRCVWDVYHEELQAYETLLDKVKPKD</sequence>
<reference evidence="1 2" key="1">
    <citation type="submission" date="2017-11" db="EMBL/GenBank/DDBJ databases">
        <title>De-novo sequencing of pomegranate (Punica granatum L.) genome.</title>
        <authorList>
            <person name="Akparov Z."/>
            <person name="Amiraslanov A."/>
            <person name="Hajiyeva S."/>
            <person name="Abbasov M."/>
            <person name="Kaur K."/>
            <person name="Hamwieh A."/>
            <person name="Solovyev V."/>
            <person name="Salamov A."/>
            <person name="Braich B."/>
            <person name="Kosarev P."/>
            <person name="Mahmoud A."/>
            <person name="Hajiyev E."/>
            <person name="Babayeva S."/>
            <person name="Izzatullayeva V."/>
            <person name="Mammadov A."/>
            <person name="Mammadov A."/>
            <person name="Sharifova S."/>
            <person name="Ojaghi J."/>
            <person name="Eynullazada K."/>
            <person name="Bayramov B."/>
            <person name="Abdulazimova A."/>
            <person name="Shahmuradov I."/>
        </authorList>
    </citation>
    <scope>NUCLEOTIDE SEQUENCE [LARGE SCALE GENOMIC DNA]</scope>
    <source>
        <strain evidence="2">cv. AG2017</strain>
        <tissue evidence="1">Leaf</tissue>
    </source>
</reference>
<dbReference type="InterPro" id="IPR039251">
    <property type="entry name" value="OXLD1"/>
</dbReference>
<dbReference type="STRING" id="22663.A0A2I0KQA6"/>
<dbReference type="EMBL" id="PGOL01000477">
    <property type="protein sequence ID" value="PKI69986.1"/>
    <property type="molecule type" value="Genomic_DNA"/>
</dbReference>
<dbReference type="Pfam" id="PF09791">
    <property type="entry name" value="Oxidored-like"/>
    <property type="match status" value="1"/>
</dbReference>
<name>A0A2I0KQA6_PUNGR</name>
<organism evidence="1 2">
    <name type="scientific">Punica granatum</name>
    <name type="common">Pomegranate</name>
    <dbReference type="NCBI Taxonomy" id="22663"/>
    <lineage>
        <taxon>Eukaryota</taxon>
        <taxon>Viridiplantae</taxon>
        <taxon>Streptophyta</taxon>
        <taxon>Embryophyta</taxon>
        <taxon>Tracheophyta</taxon>
        <taxon>Spermatophyta</taxon>
        <taxon>Magnoliopsida</taxon>
        <taxon>eudicotyledons</taxon>
        <taxon>Gunneridae</taxon>
        <taxon>Pentapetalae</taxon>
        <taxon>rosids</taxon>
        <taxon>malvids</taxon>
        <taxon>Myrtales</taxon>
        <taxon>Lythraceae</taxon>
        <taxon>Punica</taxon>
    </lineage>
</organism>
<gene>
    <name evidence="1" type="ORF">CRG98_009589</name>
</gene>
<dbReference type="PANTHER" id="PTHR21193:SF3">
    <property type="entry name" value="OXIDOREDUCTASE-LIKE DOMAIN-CONTAINING PROTEIN 1"/>
    <property type="match status" value="1"/>
</dbReference>
<dbReference type="AlphaFoldDB" id="A0A2I0KQA6"/>
<keyword evidence="2" id="KW-1185">Reference proteome</keyword>
<proteinExistence type="predicted"/>
<dbReference type="GeneID" id="116201520"/>
<dbReference type="InterPro" id="IPR019180">
    <property type="entry name" value="Oxidoreductase-like_N"/>
</dbReference>